<evidence type="ECO:0000259" key="4">
    <source>
        <dbReference type="PROSITE" id="PS01124"/>
    </source>
</evidence>
<dbReference type="Gene3D" id="1.10.10.60">
    <property type="entry name" value="Homeodomain-like"/>
    <property type="match status" value="2"/>
</dbReference>
<dbReference type="KEGG" id="cmb:CSW64_13405"/>
<feature type="domain" description="HTH araC/xylS-type" evidence="4">
    <location>
        <begin position="175"/>
        <end position="273"/>
    </location>
</feature>
<dbReference type="Proteomes" id="UP000228945">
    <property type="component" value="Chromosome"/>
</dbReference>
<keyword evidence="3" id="KW-0804">Transcription</keyword>
<sequence length="274" mass="30145">MLLLTAMRVGEISLREVVLRADQRHVQPAGDDVVFLFNRAGEAQIELDDAPSRLPIRRGSFAAFPTGRAFRLHLLGDHDEAVLVLGGISLDRRRAGPLLTALPPLLFMCPTRDLGIAWQDATFDLIEDCARKADAGSRAIVQRLLETLFAITVQRALATEAEDRQRVRARSPTIGKALVLLQDRPGETWSVARLAEAVAMSTSTFARTFTALVGEPPMVHLTRLRMERAAQALTATDATLGEIAHQLGYRSDAAFARAFNRFHGRWPSAFRLGA</sequence>
<evidence type="ECO:0000256" key="1">
    <source>
        <dbReference type="ARBA" id="ARBA00023015"/>
    </source>
</evidence>
<protein>
    <recommendedName>
        <fullName evidence="4">HTH araC/xylS-type domain-containing protein</fullName>
    </recommendedName>
</protein>
<keyword evidence="6" id="KW-1185">Reference proteome</keyword>
<accession>A0A2D2AZD1</accession>
<organism evidence="5 6">
    <name type="scientific">Caulobacter mirabilis</name>
    <dbReference type="NCBI Taxonomy" id="69666"/>
    <lineage>
        <taxon>Bacteria</taxon>
        <taxon>Pseudomonadati</taxon>
        <taxon>Pseudomonadota</taxon>
        <taxon>Alphaproteobacteria</taxon>
        <taxon>Caulobacterales</taxon>
        <taxon>Caulobacteraceae</taxon>
        <taxon>Caulobacter</taxon>
    </lineage>
</organism>
<gene>
    <name evidence="5" type="ORF">CSW64_13405</name>
</gene>
<dbReference type="PANTHER" id="PTHR46796:SF7">
    <property type="entry name" value="ARAC FAMILY TRANSCRIPTIONAL REGULATOR"/>
    <property type="match status" value="1"/>
</dbReference>
<dbReference type="PANTHER" id="PTHR46796">
    <property type="entry name" value="HTH-TYPE TRANSCRIPTIONAL ACTIVATOR RHAS-RELATED"/>
    <property type="match status" value="1"/>
</dbReference>
<dbReference type="InterPro" id="IPR032783">
    <property type="entry name" value="AraC_lig"/>
</dbReference>
<evidence type="ECO:0000313" key="5">
    <source>
        <dbReference type="EMBL" id="ATQ43341.1"/>
    </source>
</evidence>
<dbReference type="InterPro" id="IPR009057">
    <property type="entry name" value="Homeodomain-like_sf"/>
</dbReference>
<keyword evidence="1" id="KW-0805">Transcription regulation</keyword>
<dbReference type="EMBL" id="CP024201">
    <property type="protein sequence ID" value="ATQ43341.1"/>
    <property type="molecule type" value="Genomic_DNA"/>
</dbReference>
<dbReference type="GO" id="GO:0003700">
    <property type="term" value="F:DNA-binding transcription factor activity"/>
    <property type="evidence" value="ECO:0007669"/>
    <property type="project" value="InterPro"/>
</dbReference>
<dbReference type="InterPro" id="IPR018060">
    <property type="entry name" value="HTH_AraC"/>
</dbReference>
<name>A0A2D2AZD1_9CAUL</name>
<evidence type="ECO:0000313" key="6">
    <source>
        <dbReference type="Proteomes" id="UP000228945"/>
    </source>
</evidence>
<keyword evidence="2" id="KW-0238">DNA-binding</keyword>
<dbReference type="AlphaFoldDB" id="A0A2D2AZD1"/>
<dbReference type="Pfam" id="PF12852">
    <property type="entry name" value="Cupin_6"/>
    <property type="match status" value="1"/>
</dbReference>
<dbReference type="SUPFAM" id="SSF46689">
    <property type="entry name" value="Homeodomain-like"/>
    <property type="match status" value="2"/>
</dbReference>
<evidence type="ECO:0000256" key="3">
    <source>
        <dbReference type="ARBA" id="ARBA00023163"/>
    </source>
</evidence>
<dbReference type="InterPro" id="IPR050204">
    <property type="entry name" value="AraC_XylS_family_regulators"/>
</dbReference>
<dbReference type="SMART" id="SM00342">
    <property type="entry name" value="HTH_ARAC"/>
    <property type="match status" value="1"/>
</dbReference>
<dbReference type="GO" id="GO:0043565">
    <property type="term" value="F:sequence-specific DNA binding"/>
    <property type="evidence" value="ECO:0007669"/>
    <property type="project" value="InterPro"/>
</dbReference>
<proteinExistence type="predicted"/>
<reference evidence="5 6" key="1">
    <citation type="submission" date="2017-10" db="EMBL/GenBank/DDBJ databases">
        <title>Genome sequence of Caulobacter mirabilis FWC38.</title>
        <authorList>
            <person name="Fiebig A."/>
            <person name="Crosson S."/>
        </authorList>
    </citation>
    <scope>NUCLEOTIDE SEQUENCE [LARGE SCALE GENOMIC DNA]</scope>
    <source>
        <strain evidence="5 6">FWC 38</strain>
    </source>
</reference>
<evidence type="ECO:0000256" key="2">
    <source>
        <dbReference type="ARBA" id="ARBA00023125"/>
    </source>
</evidence>
<dbReference type="PROSITE" id="PS01124">
    <property type="entry name" value="HTH_ARAC_FAMILY_2"/>
    <property type="match status" value="1"/>
</dbReference>
<dbReference type="Pfam" id="PF12833">
    <property type="entry name" value="HTH_18"/>
    <property type="match status" value="1"/>
</dbReference>